<comment type="subcellular location">
    <subcellularLocation>
        <location evidence="1">Membrane</location>
        <topology evidence="1">Single-pass membrane protein</topology>
    </subcellularLocation>
</comment>
<reference evidence="7 8" key="2">
    <citation type="journal article" date="2017" name="Genome Biol. Evol.">
        <title>Trajectories and Drivers of Genome Evolution in Surface-Associated Marine Phaeobacter.</title>
        <authorList>
            <person name="Freese H.M."/>
            <person name="Sikorski J."/>
            <person name="Bunk B."/>
            <person name="Scheuner C."/>
            <person name="Meier-Kolthoff J.P."/>
            <person name="Sproer C."/>
            <person name="Gram L."/>
            <person name="Overmann J."/>
        </authorList>
    </citation>
    <scope>NUCLEOTIDE SEQUENCE [LARGE SCALE GENOMIC DNA]</scope>
    <source>
        <strain evidence="7 8">P88</strain>
        <plasmid evidence="8">pp88_e</plasmid>
    </source>
</reference>
<sequence length="217" mass="24428">MSEKGFDVDLVLQPKRSERLAWKVATASCGLSLLLGAAIVFMMPLKETEVFTVLVDKTTGAAERIVQVQPTGISDEEAVKEALLVAYVTDRESYILAGIQERLESVQRRSSGSAQNSLRRLWTDSSDNESYPPRVYGQGSEVSVRIKAINFLEPLVAQVRFEKSLRRPRQEAVTRSFVATVGFEFEPRRERQLQRVWENPLGFTVTTFRVDAETLGE</sequence>
<evidence type="ECO:0000256" key="4">
    <source>
        <dbReference type="ARBA" id="ARBA00023136"/>
    </source>
</evidence>
<dbReference type="Pfam" id="PF04335">
    <property type="entry name" value="VirB8"/>
    <property type="match status" value="1"/>
</dbReference>
<gene>
    <name evidence="7" type="ORF">PhaeoP88_04458</name>
</gene>
<evidence type="ECO:0000313" key="8">
    <source>
        <dbReference type="Proteomes" id="UP000236447"/>
    </source>
</evidence>
<dbReference type="SUPFAM" id="SSF54427">
    <property type="entry name" value="NTF2-like"/>
    <property type="match status" value="1"/>
</dbReference>
<dbReference type="AlphaFoldDB" id="A0A2I7KGP6"/>
<name>A0A2I7KGP6_9RHOB</name>
<evidence type="ECO:0000256" key="1">
    <source>
        <dbReference type="ARBA" id="ARBA00004167"/>
    </source>
</evidence>
<accession>A0A2I7KGP6</accession>
<evidence type="ECO:0000313" key="7">
    <source>
        <dbReference type="EMBL" id="AUR01770.1"/>
    </source>
</evidence>
<evidence type="ECO:0000256" key="5">
    <source>
        <dbReference type="SAM" id="Phobius"/>
    </source>
</evidence>
<organism evidence="7 8">
    <name type="scientific">Phaeobacter inhibens</name>
    <dbReference type="NCBI Taxonomy" id="221822"/>
    <lineage>
        <taxon>Bacteria</taxon>
        <taxon>Pseudomonadati</taxon>
        <taxon>Pseudomonadota</taxon>
        <taxon>Alphaproteobacteria</taxon>
        <taxon>Rhodobacterales</taxon>
        <taxon>Roseobacteraceae</taxon>
        <taxon>Phaeobacter</taxon>
    </lineage>
</organism>
<dbReference type="GO" id="GO:0030255">
    <property type="term" value="P:protein secretion by the type IV secretion system"/>
    <property type="evidence" value="ECO:0007669"/>
    <property type="project" value="InterPro"/>
</dbReference>
<dbReference type="Gene3D" id="3.10.450.230">
    <property type="entry name" value="VirB8 protein"/>
    <property type="match status" value="1"/>
</dbReference>
<dbReference type="EMBL" id="CP010730">
    <property type="protein sequence ID" value="AUR01770.1"/>
    <property type="molecule type" value="Genomic_DNA"/>
</dbReference>
<evidence type="ECO:0000256" key="2">
    <source>
        <dbReference type="ARBA" id="ARBA00022692"/>
    </source>
</evidence>
<feature type="transmembrane region" description="Helical" evidence="5">
    <location>
        <begin position="20"/>
        <end position="41"/>
    </location>
</feature>
<feature type="domain" description="Bacterial virulence protein VirB8" evidence="6">
    <location>
        <begin position="12"/>
        <end position="213"/>
    </location>
</feature>
<dbReference type="PIRSF" id="PIRSF003299">
    <property type="entry name" value="VirB8_PtlE"/>
    <property type="match status" value="1"/>
</dbReference>
<keyword evidence="4 5" id="KW-0472">Membrane</keyword>
<keyword evidence="3 5" id="KW-1133">Transmembrane helix</keyword>
<dbReference type="CDD" id="cd16424">
    <property type="entry name" value="VirB8"/>
    <property type="match status" value="1"/>
</dbReference>
<evidence type="ECO:0000259" key="6">
    <source>
        <dbReference type="Pfam" id="PF04335"/>
    </source>
</evidence>
<dbReference type="GeneID" id="31848660"/>
<evidence type="ECO:0000256" key="3">
    <source>
        <dbReference type="ARBA" id="ARBA00022989"/>
    </source>
</evidence>
<keyword evidence="2 5" id="KW-0812">Transmembrane</keyword>
<dbReference type="GO" id="GO:0016020">
    <property type="term" value="C:membrane"/>
    <property type="evidence" value="ECO:0007669"/>
    <property type="project" value="UniProtKB-SubCell"/>
</dbReference>
<keyword evidence="7" id="KW-0614">Plasmid</keyword>
<geneLocation type="plasmid" evidence="8">
    <name>pp88_e</name>
</geneLocation>
<dbReference type="Proteomes" id="UP000236447">
    <property type="component" value="Plasmid pP88_e"/>
</dbReference>
<dbReference type="InterPro" id="IPR007430">
    <property type="entry name" value="VirB8"/>
</dbReference>
<dbReference type="InterPro" id="IPR026264">
    <property type="entry name" value="VirB8/PtlE"/>
</dbReference>
<reference evidence="7 8" key="1">
    <citation type="journal article" date="2017" name="Front. Microbiol.">
        <title>Phaeobacter piscinae sp. nov., a species of the Roseobacter group and potential aquaculture probiont.</title>
        <authorList>
            <person name="Sonnenschein E.C."/>
            <person name="Phippen C.B.W."/>
            <person name="Nielsen K.F."/>
            <person name="Mateiu R.V."/>
            <person name="Melchiorsen J."/>
            <person name="Gram L."/>
            <person name="Overmann J."/>
            <person name="Freese H.M."/>
        </authorList>
    </citation>
    <scope>NUCLEOTIDE SEQUENCE [LARGE SCALE GENOMIC DNA]</scope>
    <source>
        <strain evidence="7 8">P88</strain>
        <plasmid evidence="8">pp88_e</plasmid>
    </source>
</reference>
<dbReference type="RefSeq" id="WP_024099666.1">
    <property type="nucleotide sequence ID" value="NZ_CP010730.1"/>
</dbReference>
<protein>
    <submittedName>
        <fullName evidence="7">Type IV secretory pathway, component VirB8</fullName>
    </submittedName>
</protein>
<dbReference type="InterPro" id="IPR032710">
    <property type="entry name" value="NTF2-like_dom_sf"/>
</dbReference>
<proteinExistence type="predicted"/>